<evidence type="ECO:0008006" key="3">
    <source>
        <dbReference type="Google" id="ProtNLM"/>
    </source>
</evidence>
<proteinExistence type="predicted"/>
<gene>
    <name evidence="1" type="ORF">GCM10009765_59590</name>
</gene>
<accession>A0ABN2IC28</accession>
<dbReference type="Proteomes" id="UP001500618">
    <property type="component" value="Unassembled WGS sequence"/>
</dbReference>
<dbReference type="InterPro" id="IPR024520">
    <property type="entry name" value="DUF3558"/>
</dbReference>
<keyword evidence="2" id="KW-1185">Reference proteome</keyword>
<dbReference type="RefSeq" id="WP_163572482.1">
    <property type="nucleotide sequence ID" value="NZ_BAAANY010000025.1"/>
</dbReference>
<sequence length="185" mass="18380">MKSHRLLVAATIAAVVLAGTGGCGLLQKKDNPPASQAAGPAGTAAPVPTVSSNLPDVCTLITDDQMSQFTGNKIVSHGPDKSTTGKDAIGCTWSDANNQVMSVDIGNATKAQFDNDANGNPSVTGVGDEAYSVAGQLLYVLDGNYQFSASGVAGSSGEPARVAAIKQAIQSLSGASASPSPSASS</sequence>
<protein>
    <recommendedName>
        <fullName evidence="3">DUF3558 domain-containing protein</fullName>
    </recommendedName>
</protein>
<organism evidence="1 2">
    <name type="scientific">Fodinicola feengrottensis</name>
    <dbReference type="NCBI Taxonomy" id="435914"/>
    <lineage>
        <taxon>Bacteria</taxon>
        <taxon>Bacillati</taxon>
        <taxon>Actinomycetota</taxon>
        <taxon>Actinomycetes</taxon>
        <taxon>Mycobacteriales</taxon>
        <taxon>Fodinicola</taxon>
    </lineage>
</organism>
<comment type="caution">
    <text evidence="1">The sequence shown here is derived from an EMBL/GenBank/DDBJ whole genome shotgun (WGS) entry which is preliminary data.</text>
</comment>
<dbReference type="EMBL" id="BAAANY010000025">
    <property type="protein sequence ID" value="GAA1702201.1"/>
    <property type="molecule type" value="Genomic_DNA"/>
</dbReference>
<name>A0ABN2IC28_9ACTN</name>
<dbReference type="Pfam" id="PF12079">
    <property type="entry name" value="DUF3558"/>
    <property type="match status" value="1"/>
</dbReference>
<reference evidence="1 2" key="1">
    <citation type="journal article" date="2019" name="Int. J. Syst. Evol. Microbiol.">
        <title>The Global Catalogue of Microorganisms (GCM) 10K type strain sequencing project: providing services to taxonomists for standard genome sequencing and annotation.</title>
        <authorList>
            <consortium name="The Broad Institute Genomics Platform"/>
            <consortium name="The Broad Institute Genome Sequencing Center for Infectious Disease"/>
            <person name="Wu L."/>
            <person name="Ma J."/>
        </authorList>
    </citation>
    <scope>NUCLEOTIDE SEQUENCE [LARGE SCALE GENOMIC DNA]</scope>
    <source>
        <strain evidence="1 2">JCM 14718</strain>
    </source>
</reference>
<evidence type="ECO:0000313" key="2">
    <source>
        <dbReference type="Proteomes" id="UP001500618"/>
    </source>
</evidence>
<evidence type="ECO:0000313" key="1">
    <source>
        <dbReference type="EMBL" id="GAA1702201.1"/>
    </source>
</evidence>
<dbReference type="PROSITE" id="PS51257">
    <property type="entry name" value="PROKAR_LIPOPROTEIN"/>
    <property type="match status" value="1"/>
</dbReference>